<dbReference type="EMBL" id="BAABGJ010000013">
    <property type="protein sequence ID" value="GAA4338312.1"/>
    <property type="molecule type" value="Genomic_DNA"/>
</dbReference>
<dbReference type="Pfam" id="PF00378">
    <property type="entry name" value="ECH_1"/>
    <property type="match status" value="1"/>
</dbReference>
<dbReference type="CDD" id="cd06558">
    <property type="entry name" value="crotonase-like"/>
    <property type="match status" value="1"/>
</dbReference>
<dbReference type="RefSeq" id="WP_345537183.1">
    <property type="nucleotide sequence ID" value="NZ_BAABGJ010000013.1"/>
</dbReference>
<evidence type="ECO:0000313" key="4">
    <source>
        <dbReference type="Proteomes" id="UP001500975"/>
    </source>
</evidence>
<dbReference type="SUPFAM" id="SSF52096">
    <property type="entry name" value="ClpP/crotonase"/>
    <property type="match status" value="1"/>
</dbReference>
<name>A0ABP8HF69_9BURK</name>
<evidence type="ECO:0000256" key="1">
    <source>
        <dbReference type="ARBA" id="ARBA00005254"/>
    </source>
</evidence>
<sequence>MSRWEPAGAPSAALAGERRGAAAWLRLNRPETLNCLSPQMLAEFDIALWAIEQDRTLRCVVLTAAGRAFSVGGDLKALQEFAGAPDPAAAASAYSDSISRLLARLEALPIPVIAAIDGMALAGGLEIALCCDLVVASERAVFGDAHANYGLLPGAGGSVRLPRKIGPNRAKYLMYTGATVPASLMRDWGLVHSVVAPERLEHEVQALTDSLSGKSPLGLARMKHLVDNGLDLPLDQALRAEQAVVLAHNSSHDRNEGLAAFAARREPVFNGS</sequence>
<gene>
    <name evidence="3" type="ORF">GCM10023165_16900</name>
</gene>
<organism evidence="3 4">
    <name type="scientific">Variovorax defluvii</name>
    <dbReference type="NCBI Taxonomy" id="913761"/>
    <lineage>
        <taxon>Bacteria</taxon>
        <taxon>Pseudomonadati</taxon>
        <taxon>Pseudomonadota</taxon>
        <taxon>Betaproteobacteria</taxon>
        <taxon>Burkholderiales</taxon>
        <taxon>Comamonadaceae</taxon>
        <taxon>Variovorax</taxon>
    </lineage>
</organism>
<dbReference type="Proteomes" id="UP001500975">
    <property type="component" value="Unassembled WGS sequence"/>
</dbReference>
<dbReference type="InterPro" id="IPR001753">
    <property type="entry name" value="Enoyl-CoA_hydra/iso"/>
</dbReference>
<protein>
    <submittedName>
        <fullName evidence="3">Enoyl-CoA hydratase/isomerase family protein</fullName>
    </submittedName>
</protein>
<dbReference type="PANTHER" id="PTHR11941">
    <property type="entry name" value="ENOYL-COA HYDRATASE-RELATED"/>
    <property type="match status" value="1"/>
</dbReference>
<evidence type="ECO:0000256" key="2">
    <source>
        <dbReference type="RuleBase" id="RU003707"/>
    </source>
</evidence>
<proteinExistence type="inferred from homology"/>
<dbReference type="InterPro" id="IPR018376">
    <property type="entry name" value="Enoyl-CoA_hyd/isom_CS"/>
</dbReference>
<comment type="caution">
    <text evidence="3">The sequence shown here is derived from an EMBL/GenBank/DDBJ whole genome shotgun (WGS) entry which is preliminary data.</text>
</comment>
<accession>A0ABP8HF69</accession>
<dbReference type="Gene3D" id="3.90.226.10">
    <property type="entry name" value="2-enoyl-CoA Hydratase, Chain A, domain 1"/>
    <property type="match status" value="1"/>
</dbReference>
<keyword evidence="4" id="KW-1185">Reference proteome</keyword>
<comment type="similarity">
    <text evidence="1 2">Belongs to the enoyl-CoA hydratase/isomerase family.</text>
</comment>
<reference evidence="4" key="1">
    <citation type="journal article" date="2019" name="Int. J. Syst. Evol. Microbiol.">
        <title>The Global Catalogue of Microorganisms (GCM) 10K type strain sequencing project: providing services to taxonomists for standard genome sequencing and annotation.</title>
        <authorList>
            <consortium name="The Broad Institute Genomics Platform"/>
            <consortium name="The Broad Institute Genome Sequencing Center for Infectious Disease"/>
            <person name="Wu L."/>
            <person name="Ma J."/>
        </authorList>
    </citation>
    <scope>NUCLEOTIDE SEQUENCE [LARGE SCALE GENOMIC DNA]</scope>
    <source>
        <strain evidence="4">JCM 17804</strain>
    </source>
</reference>
<dbReference type="PROSITE" id="PS00166">
    <property type="entry name" value="ENOYL_COA_HYDRATASE"/>
    <property type="match status" value="1"/>
</dbReference>
<dbReference type="InterPro" id="IPR029045">
    <property type="entry name" value="ClpP/crotonase-like_dom_sf"/>
</dbReference>
<dbReference type="PANTHER" id="PTHR11941:SF54">
    <property type="entry name" value="ENOYL-COA HYDRATASE, MITOCHONDRIAL"/>
    <property type="match status" value="1"/>
</dbReference>
<evidence type="ECO:0000313" key="3">
    <source>
        <dbReference type="EMBL" id="GAA4338312.1"/>
    </source>
</evidence>